<evidence type="ECO:0000313" key="7">
    <source>
        <dbReference type="Proteomes" id="UP001164286"/>
    </source>
</evidence>
<dbReference type="InterPro" id="IPR029063">
    <property type="entry name" value="SAM-dependent_MTases_sf"/>
</dbReference>
<reference evidence="6" key="1">
    <citation type="journal article" date="2022" name="G3 (Bethesda)">
        <title>High quality genome of the basidiomycete yeast Dioszegia hungarica PDD-24b-2 isolated from cloud water.</title>
        <authorList>
            <person name="Jarrige D."/>
            <person name="Haridas S."/>
            <person name="Bleykasten-Grosshans C."/>
            <person name="Joly M."/>
            <person name="Nadalig T."/>
            <person name="Sancelme M."/>
            <person name="Vuilleumier S."/>
            <person name="Grigoriev I.V."/>
            <person name="Amato P."/>
            <person name="Bringel F."/>
        </authorList>
    </citation>
    <scope>NUCLEOTIDE SEQUENCE</scope>
    <source>
        <strain evidence="6">PDD-24b-2</strain>
    </source>
</reference>
<sequence>MSSATAGTSRGVDVATYHRPHFPPDSSSEESSTLTAAKTDKYLESRLSHMEYAADPSLARGQERANAAGMPKISVSPMQGQFLSVLARGMRAEKILEIGTLAGYSTTFLARSLPSHGRIDTLEFSPLHARIAQENFIDSDLYPFPTIHIGPALDILRDPNGAFASPPGTEEGLPVDERGYDLCFIDADKGGYYGYWLECLRLTRKGGMIILDNAIQDGRITLDKNVEGQHDVSGLRKVYDWVKEDGGKTVLMSGIQTVGGKHWDGFAIAVKL</sequence>
<dbReference type="GO" id="GO:0008757">
    <property type="term" value="F:S-adenosylmethionine-dependent methyltransferase activity"/>
    <property type="evidence" value="ECO:0007669"/>
    <property type="project" value="TreeGrafter"/>
</dbReference>
<keyword evidence="3" id="KW-0949">S-adenosyl-L-methionine</keyword>
<proteinExistence type="inferred from homology"/>
<evidence type="ECO:0000256" key="3">
    <source>
        <dbReference type="ARBA" id="ARBA00022691"/>
    </source>
</evidence>
<keyword evidence="7" id="KW-1185">Reference proteome</keyword>
<evidence type="ECO:0000256" key="4">
    <source>
        <dbReference type="ARBA" id="ARBA00023453"/>
    </source>
</evidence>
<dbReference type="Proteomes" id="UP001164286">
    <property type="component" value="Unassembled WGS sequence"/>
</dbReference>
<keyword evidence="1 6" id="KW-0489">Methyltransferase</keyword>
<dbReference type="GeneID" id="77731650"/>
<evidence type="ECO:0000256" key="2">
    <source>
        <dbReference type="ARBA" id="ARBA00022679"/>
    </source>
</evidence>
<dbReference type="GO" id="GO:0032259">
    <property type="term" value="P:methylation"/>
    <property type="evidence" value="ECO:0007669"/>
    <property type="project" value="UniProtKB-KW"/>
</dbReference>
<feature type="region of interest" description="Disordered" evidence="5">
    <location>
        <begin position="1"/>
        <end position="35"/>
    </location>
</feature>
<dbReference type="Gene3D" id="3.40.50.150">
    <property type="entry name" value="Vaccinia Virus protein VP39"/>
    <property type="match status" value="1"/>
</dbReference>
<organism evidence="6 7">
    <name type="scientific">Dioszegia hungarica</name>
    <dbReference type="NCBI Taxonomy" id="4972"/>
    <lineage>
        <taxon>Eukaryota</taxon>
        <taxon>Fungi</taxon>
        <taxon>Dikarya</taxon>
        <taxon>Basidiomycota</taxon>
        <taxon>Agaricomycotina</taxon>
        <taxon>Tremellomycetes</taxon>
        <taxon>Tremellales</taxon>
        <taxon>Bulleribasidiaceae</taxon>
        <taxon>Dioszegia</taxon>
    </lineage>
</organism>
<evidence type="ECO:0000256" key="5">
    <source>
        <dbReference type="SAM" id="MobiDB-lite"/>
    </source>
</evidence>
<keyword evidence="2" id="KW-0808">Transferase</keyword>
<dbReference type="InterPro" id="IPR002935">
    <property type="entry name" value="SAM_O-MeTrfase"/>
</dbReference>
<comment type="caution">
    <text evidence="6">The sequence shown here is derived from an EMBL/GenBank/DDBJ whole genome shotgun (WGS) entry which is preliminary data.</text>
</comment>
<protein>
    <submittedName>
        <fullName evidence="6">S-adenosyl-L-methionine-dependent methyltransferase</fullName>
    </submittedName>
</protein>
<accession>A0AA38HAU8</accession>
<name>A0AA38HAU8_9TREE</name>
<dbReference type="Pfam" id="PF01596">
    <property type="entry name" value="Methyltransf_3"/>
    <property type="match status" value="1"/>
</dbReference>
<dbReference type="RefSeq" id="XP_052947330.1">
    <property type="nucleotide sequence ID" value="XM_053092445.1"/>
</dbReference>
<dbReference type="SUPFAM" id="SSF53335">
    <property type="entry name" value="S-adenosyl-L-methionine-dependent methyltransferases"/>
    <property type="match status" value="1"/>
</dbReference>
<dbReference type="PANTHER" id="PTHR10509">
    <property type="entry name" value="O-METHYLTRANSFERASE-RELATED"/>
    <property type="match status" value="1"/>
</dbReference>
<dbReference type="EMBL" id="JAKWFO010000004">
    <property type="protein sequence ID" value="KAI9637553.1"/>
    <property type="molecule type" value="Genomic_DNA"/>
</dbReference>
<dbReference type="PROSITE" id="PS51682">
    <property type="entry name" value="SAM_OMT_I"/>
    <property type="match status" value="1"/>
</dbReference>
<dbReference type="GO" id="GO:0008171">
    <property type="term" value="F:O-methyltransferase activity"/>
    <property type="evidence" value="ECO:0007669"/>
    <property type="project" value="InterPro"/>
</dbReference>
<dbReference type="AlphaFoldDB" id="A0AA38HAU8"/>
<evidence type="ECO:0000256" key="1">
    <source>
        <dbReference type="ARBA" id="ARBA00022603"/>
    </source>
</evidence>
<evidence type="ECO:0000313" key="6">
    <source>
        <dbReference type="EMBL" id="KAI9637553.1"/>
    </source>
</evidence>
<dbReference type="InterPro" id="IPR050362">
    <property type="entry name" value="Cation-dep_OMT"/>
</dbReference>
<gene>
    <name evidence="6" type="ORF">MKK02DRAFT_43478</name>
</gene>
<dbReference type="PANTHER" id="PTHR10509:SF14">
    <property type="entry name" value="CAFFEOYL-COA O-METHYLTRANSFERASE 3-RELATED"/>
    <property type="match status" value="1"/>
</dbReference>
<comment type="similarity">
    <text evidence="4">Belongs to the class I-like SAM-binding methyltransferase superfamily. Cation-dependent O-methyltransferase family.</text>
</comment>